<feature type="transmembrane region" description="Helical" evidence="10">
    <location>
        <begin position="333"/>
        <end position="353"/>
    </location>
</feature>
<keyword evidence="3 10" id="KW-0812">Transmembrane</keyword>
<dbReference type="RefSeq" id="WP_027312087.1">
    <property type="nucleotide sequence ID" value="NZ_JAUESS010000003.1"/>
</dbReference>
<feature type="transmembrane region" description="Helical" evidence="10">
    <location>
        <begin position="397"/>
        <end position="416"/>
    </location>
</feature>
<evidence type="ECO:0000256" key="4">
    <source>
        <dbReference type="ARBA" id="ARBA00022989"/>
    </source>
</evidence>
<protein>
    <submittedName>
        <fullName evidence="11">Chloride channel protein</fullName>
    </submittedName>
</protein>
<evidence type="ECO:0000256" key="5">
    <source>
        <dbReference type="ARBA" id="ARBA00023065"/>
    </source>
</evidence>
<comment type="caution">
    <text evidence="11">The sequence shown here is derived from an EMBL/GenBank/DDBJ whole genome shotgun (WGS) entry which is preliminary data.</text>
</comment>
<dbReference type="PRINTS" id="PR00762">
    <property type="entry name" value="CLCHANNEL"/>
</dbReference>
<keyword evidence="6 10" id="KW-0472">Membrane</keyword>
<dbReference type="InterPro" id="IPR014743">
    <property type="entry name" value="Cl-channel_core"/>
</dbReference>
<reference evidence="11 12" key="1">
    <citation type="submission" date="2024-09" db="EMBL/GenBank/DDBJ databases">
        <authorList>
            <person name="Sun Q."/>
            <person name="Mori K."/>
        </authorList>
    </citation>
    <scope>NUCLEOTIDE SEQUENCE [LARGE SCALE GENOMIC DNA]</scope>
    <source>
        <strain evidence="11 12">ATCC 51285</strain>
    </source>
</reference>
<evidence type="ECO:0000256" key="8">
    <source>
        <dbReference type="ARBA" id="ARBA00023214"/>
    </source>
</evidence>
<dbReference type="Pfam" id="PF00654">
    <property type="entry name" value="Voltage_CLC"/>
    <property type="match status" value="1"/>
</dbReference>
<evidence type="ECO:0000256" key="7">
    <source>
        <dbReference type="ARBA" id="ARBA00023173"/>
    </source>
</evidence>
<gene>
    <name evidence="11" type="ORF">ACFFLH_09595</name>
</gene>
<sequence length="577" mass="61754">MLKDVFSLNYFRGRLAHLEALPQLALLGLAAGLAAGSLMVLFRLAIEVPLVWLLGDAENFEQLPASLRFIGPLLGVCLILLCLYLVAPERRRVGVVYVLERLNFHQGYLHGRNAIVQFFSGALAIISGLPAGREGPAIHLGAAVSSLLGQRLQAPNNSIRILVGCGVAAAISASFNTPLAGVLFAMEVVLLEYSINGFLPVMVASVTAALINHAVFSGEIAFIVPELQYRSLYEIPFIMLLGFVLGTLAAAFNKLVLLTHRLQHWPLSVRFLSAGLMAALGAVAVPEIMGIGYDSISSILQGQMLLPTLLLLTLVKLACTAWCFGIGIPMGCIGPILLIGASAGGALGILGGLISPQPIGDMGFYAMLGMGAMMSAALQAPLAALTALLELTHNSNIIFPGMLAIVVANLTCSYVFKQKSVFWSLLAEQGHLPNQSPLAQALSREGVAAVMQRNTPRSSHKVTPAEAQALIELNAPWLLIMREGTPVSLLATSDLRRFLLAEHAPTQEHQEISLLAIPAQRKDLQPIAIQATLKEALDRLNQSGSEALYVRGWSGSIVGTLTYDDLRNYMNQQQNLL</sequence>
<dbReference type="InterPro" id="IPR050368">
    <property type="entry name" value="ClC-type_chloride_channel"/>
</dbReference>
<comment type="subcellular location">
    <subcellularLocation>
        <location evidence="1">Membrane</location>
        <topology evidence="1">Multi-pass membrane protein</topology>
    </subcellularLocation>
</comment>
<feature type="transmembrane region" description="Helical" evidence="10">
    <location>
        <begin position="66"/>
        <end position="87"/>
    </location>
</feature>
<keyword evidence="4 10" id="KW-1133">Transmembrane helix</keyword>
<keyword evidence="7" id="KW-0869">Chloride channel</keyword>
<dbReference type="PANTHER" id="PTHR43427">
    <property type="entry name" value="CHLORIDE CHANNEL PROTEIN CLC-E"/>
    <property type="match status" value="1"/>
</dbReference>
<organism evidence="11 12">
    <name type="scientific">Balneatrix alpica</name>
    <dbReference type="NCBI Taxonomy" id="75684"/>
    <lineage>
        <taxon>Bacteria</taxon>
        <taxon>Pseudomonadati</taxon>
        <taxon>Pseudomonadota</taxon>
        <taxon>Gammaproteobacteria</taxon>
        <taxon>Oceanospirillales</taxon>
        <taxon>Balneatrichaceae</taxon>
        <taxon>Balneatrix</taxon>
    </lineage>
</organism>
<evidence type="ECO:0000256" key="6">
    <source>
        <dbReference type="ARBA" id="ARBA00023136"/>
    </source>
</evidence>
<dbReference type="SUPFAM" id="SSF81340">
    <property type="entry name" value="Clc chloride channel"/>
    <property type="match status" value="1"/>
</dbReference>
<dbReference type="InterPro" id="IPR046342">
    <property type="entry name" value="CBS_dom_sf"/>
</dbReference>
<evidence type="ECO:0000256" key="1">
    <source>
        <dbReference type="ARBA" id="ARBA00004141"/>
    </source>
</evidence>
<dbReference type="InterPro" id="IPR001807">
    <property type="entry name" value="ClC"/>
</dbReference>
<evidence type="ECO:0000313" key="11">
    <source>
        <dbReference type="EMBL" id="MFB9886663.1"/>
    </source>
</evidence>
<feature type="transmembrane region" description="Helical" evidence="10">
    <location>
        <begin position="161"/>
        <end position="186"/>
    </location>
</feature>
<dbReference type="Proteomes" id="UP001589628">
    <property type="component" value="Unassembled WGS sequence"/>
</dbReference>
<feature type="transmembrane region" description="Helical" evidence="10">
    <location>
        <begin position="365"/>
        <end position="385"/>
    </location>
</feature>
<keyword evidence="2" id="KW-0813">Transport</keyword>
<proteinExistence type="predicted"/>
<feature type="transmembrane region" description="Helical" evidence="10">
    <location>
        <begin position="305"/>
        <end position="327"/>
    </location>
</feature>
<dbReference type="CDD" id="cd00400">
    <property type="entry name" value="Voltage_gated_ClC"/>
    <property type="match status" value="1"/>
</dbReference>
<keyword evidence="5" id="KW-0406">Ion transport</keyword>
<keyword evidence="12" id="KW-1185">Reference proteome</keyword>
<evidence type="ECO:0000256" key="9">
    <source>
        <dbReference type="ARBA" id="ARBA00023303"/>
    </source>
</evidence>
<evidence type="ECO:0000256" key="10">
    <source>
        <dbReference type="SAM" id="Phobius"/>
    </source>
</evidence>
<feature type="transmembrane region" description="Helical" evidence="10">
    <location>
        <begin position="231"/>
        <end position="252"/>
    </location>
</feature>
<name>A0ABV5ZDG9_9GAMM</name>
<feature type="transmembrane region" description="Helical" evidence="10">
    <location>
        <begin position="198"/>
        <end position="224"/>
    </location>
</feature>
<evidence type="ECO:0000313" key="12">
    <source>
        <dbReference type="Proteomes" id="UP001589628"/>
    </source>
</evidence>
<feature type="transmembrane region" description="Helical" evidence="10">
    <location>
        <begin position="21"/>
        <end position="46"/>
    </location>
</feature>
<keyword evidence="9" id="KW-0407">Ion channel</keyword>
<feature type="transmembrane region" description="Helical" evidence="10">
    <location>
        <begin position="272"/>
        <end position="293"/>
    </location>
</feature>
<dbReference type="Gene3D" id="1.10.3080.10">
    <property type="entry name" value="Clc chloride channel"/>
    <property type="match status" value="1"/>
</dbReference>
<evidence type="ECO:0000256" key="3">
    <source>
        <dbReference type="ARBA" id="ARBA00022692"/>
    </source>
</evidence>
<dbReference type="PANTHER" id="PTHR43427:SF6">
    <property type="entry name" value="CHLORIDE CHANNEL PROTEIN CLC-E"/>
    <property type="match status" value="1"/>
</dbReference>
<keyword evidence="8" id="KW-0868">Chloride</keyword>
<dbReference type="EMBL" id="JBHLZN010000002">
    <property type="protein sequence ID" value="MFB9886663.1"/>
    <property type="molecule type" value="Genomic_DNA"/>
</dbReference>
<evidence type="ECO:0000256" key="2">
    <source>
        <dbReference type="ARBA" id="ARBA00022448"/>
    </source>
</evidence>
<dbReference type="SUPFAM" id="SSF54631">
    <property type="entry name" value="CBS-domain pair"/>
    <property type="match status" value="1"/>
</dbReference>
<accession>A0ABV5ZDG9</accession>